<dbReference type="GO" id="GO:0046872">
    <property type="term" value="F:metal ion binding"/>
    <property type="evidence" value="ECO:0007669"/>
    <property type="project" value="UniProtKB-KW"/>
</dbReference>
<dbReference type="PROSITE" id="PS51819">
    <property type="entry name" value="VOC"/>
    <property type="match status" value="1"/>
</dbReference>
<keyword evidence="4" id="KW-1185">Reference proteome</keyword>
<evidence type="ECO:0000256" key="1">
    <source>
        <dbReference type="ARBA" id="ARBA00022723"/>
    </source>
</evidence>
<accession>A0A369WSR3</accession>
<dbReference type="InterPro" id="IPR037523">
    <property type="entry name" value="VOC_core"/>
</dbReference>
<sequence length="132" mass="14597">MNALTQGAHHVGLTVADLEQSAAFFTELLGWNEMARNENYPAIFVSDGSVMITLWALKEEPSVAFDRRSNIGLHHLAIRVADDSALDVIHQKLVANDIQVEFAPEPLNGGPVRHMMCYDPSGIRIEFIWPGA</sequence>
<reference evidence="3 4" key="1">
    <citation type="submission" date="2018-07" db="EMBL/GenBank/DDBJ databases">
        <title>Motiliproteus coralliicola sp. nov., a bacterium isolated from Coral.</title>
        <authorList>
            <person name="Wang G."/>
        </authorList>
    </citation>
    <scope>NUCLEOTIDE SEQUENCE [LARGE SCALE GENOMIC DNA]</scope>
    <source>
        <strain evidence="3 4">C34</strain>
    </source>
</reference>
<gene>
    <name evidence="3" type="ORF">DV711_03215</name>
</gene>
<keyword evidence="1" id="KW-0479">Metal-binding</keyword>
<dbReference type="PANTHER" id="PTHR36113:SF6">
    <property type="entry name" value="FOSFOMYCIN RESISTANCE PROTEIN FOSX"/>
    <property type="match status" value="1"/>
</dbReference>
<evidence type="ECO:0000313" key="3">
    <source>
        <dbReference type="EMBL" id="RDE24611.1"/>
    </source>
</evidence>
<proteinExistence type="predicted"/>
<evidence type="ECO:0000259" key="2">
    <source>
        <dbReference type="PROSITE" id="PS51819"/>
    </source>
</evidence>
<dbReference type="RefSeq" id="WP_114694198.1">
    <property type="nucleotide sequence ID" value="NZ_QQOH01000001.1"/>
</dbReference>
<evidence type="ECO:0000313" key="4">
    <source>
        <dbReference type="Proteomes" id="UP000253769"/>
    </source>
</evidence>
<dbReference type="EMBL" id="QQOH01000001">
    <property type="protein sequence ID" value="RDE24611.1"/>
    <property type="molecule type" value="Genomic_DNA"/>
</dbReference>
<dbReference type="SUPFAM" id="SSF54593">
    <property type="entry name" value="Glyoxalase/Bleomycin resistance protein/Dihydroxybiphenyl dioxygenase"/>
    <property type="match status" value="1"/>
</dbReference>
<organism evidence="3 4">
    <name type="scientific">Motiliproteus coralliicola</name>
    <dbReference type="NCBI Taxonomy" id="2283196"/>
    <lineage>
        <taxon>Bacteria</taxon>
        <taxon>Pseudomonadati</taxon>
        <taxon>Pseudomonadota</taxon>
        <taxon>Gammaproteobacteria</taxon>
        <taxon>Oceanospirillales</taxon>
        <taxon>Oceanospirillaceae</taxon>
        <taxon>Motiliproteus</taxon>
    </lineage>
</organism>
<dbReference type="InterPro" id="IPR029068">
    <property type="entry name" value="Glyas_Bleomycin-R_OHBP_Dase"/>
</dbReference>
<comment type="caution">
    <text evidence="3">The sequence shown here is derived from an EMBL/GenBank/DDBJ whole genome shotgun (WGS) entry which is preliminary data.</text>
</comment>
<name>A0A369WSR3_9GAMM</name>
<dbReference type="OrthoDB" id="2613830at2"/>
<dbReference type="InterPro" id="IPR051332">
    <property type="entry name" value="Fosfomycin_Res_Enzymes"/>
</dbReference>
<dbReference type="Pfam" id="PF00903">
    <property type="entry name" value="Glyoxalase"/>
    <property type="match status" value="1"/>
</dbReference>
<dbReference type="Gene3D" id="3.10.180.10">
    <property type="entry name" value="2,3-Dihydroxybiphenyl 1,2-Dioxygenase, domain 1"/>
    <property type="match status" value="1"/>
</dbReference>
<protein>
    <submittedName>
        <fullName evidence="3">VOC family protein</fullName>
    </submittedName>
</protein>
<dbReference type="Proteomes" id="UP000253769">
    <property type="component" value="Unassembled WGS sequence"/>
</dbReference>
<feature type="domain" description="VOC" evidence="2">
    <location>
        <begin position="7"/>
        <end position="130"/>
    </location>
</feature>
<dbReference type="InterPro" id="IPR004360">
    <property type="entry name" value="Glyas_Fos-R_dOase_dom"/>
</dbReference>
<dbReference type="AlphaFoldDB" id="A0A369WSR3"/>
<dbReference type="PANTHER" id="PTHR36113">
    <property type="entry name" value="LYASE, PUTATIVE-RELATED-RELATED"/>
    <property type="match status" value="1"/>
</dbReference>